<dbReference type="GO" id="GO:0030036">
    <property type="term" value="P:actin cytoskeleton organization"/>
    <property type="evidence" value="ECO:0007669"/>
    <property type="project" value="InterPro"/>
</dbReference>
<reference evidence="5" key="1">
    <citation type="submission" date="2025-08" db="UniProtKB">
        <authorList>
            <consortium name="RefSeq"/>
        </authorList>
    </citation>
    <scope>IDENTIFICATION</scope>
</reference>
<evidence type="ECO:0000313" key="4">
    <source>
        <dbReference type="Proteomes" id="UP000504602"/>
    </source>
</evidence>
<feature type="non-terminal residue" evidence="5">
    <location>
        <position position="95"/>
    </location>
</feature>
<dbReference type="FunFam" id="2.60.40.10:FF:000105">
    <property type="entry name" value="filamin-C isoform X1"/>
    <property type="match status" value="1"/>
</dbReference>
<dbReference type="GO" id="GO:0051015">
    <property type="term" value="F:actin filament binding"/>
    <property type="evidence" value="ECO:0007669"/>
    <property type="project" value="InterPro"/>
</dbReference>
<dbReference type="OrthoDB" id="5334309at2759"/>
<dbReference type="GeneID" id="115949238"/>
<dbReference type="SMART" id="SM00557">
    <property type="entry name" value="IG_FLMN"/>
    <property type="match status" value="1"/>
</dbReference>
<sequence>MATDRPLLGVNGLDMAGLRPFDLVIPFTIKKGEITGEVRMPSGKVATPDITDNKDGTVTVRFAPSEAGLHEMDIRCDSIHIPGSPCSSVWIMSPG</sequence>
<name>A0A8N5F158_GEOFO</name>
<protein>
    <submittedName>
        <fullName evidence="5">Filamin-A-like</fullName>
    </submittedName>
</protein>
<dbReference type="InterPro" id="IPR013783">
    <property type="entry name" value="Ig-like_fold"/>
</dbReference>
<evidence type="ECO:0000256" key="2">
    <source>
        <dbReference type="ARBA" id="ARBA00022737"/>
    </source>
</evidence>
<dbReference type="PROSITE" id="PS50194">
    <property type="entry name" value="FILAMIN_REPEAT"/>
    <property type="match status" value="1"/>
</dbReference>
<dbReference type="Pfam" id="PF00630">
    <property type="entry name" value="Filamin"/>
    <property type="match status" value="1"/>
</dbReference>
<evidence type="ECO:0000256" key="3">
    <source>
        <dbReference type="PROSITE-ProRule" id="PRU00087"/>
    </source>
</evidence>
<dbReference type="InterPro" id="IPR044801">
    <property type="entry name" value="Filamin"/>
</dbReference>
<dbReference type="SUPFAM" id="SSF81296">
    <property type="entry name" value="E set domains"/>
    <property type="match status" value="1"/>
</dbReference>
<gene>
    <name evidence="5" type="primary">LOC115949238</name>
</gene>
<dbReference type="InterPro" id="IPR017868">
    <property type="entry name" value="Filamin/ABP280_repeat-like"/>
</dbReference>
<evidence type="ECO:0000313" key="5">
    <source>
        <dbReference type="RefSeq" id="XP_030921614.1"/>
    </source>
</evidence>
<keyword evidence="4" id="KW-1185">Reference proteome</keyword>
<keyword evidence="2" id="KW-0677">Repeat</keyword>
<evidence type="ECO:0000256" key="1">
    <source>
        <dbReference type="ARBA" id="ARBA00009238"/>
    </source>
</evidence>
<dbReference type="AlphaFoldDB" id="A0A8N5F158"/>
<feature type="repeat" description="Filamin" evidence="3">
    <location>
        <begin position="32"/>
        <end position="85"/>
    </location>
</feature>
<dbReference type="RefSeq" id="XP_030921614.1">
    <property type="nucleotide sequence ID" value="XM_031065754.1"/>
</dbReference>
<dbReference type="PANTHER" id="PTHR38537:SF5">
    <property type="entry name" value="FILAMIN-A"/>
    <property type="match status" value="1"/>
</dbReference>
<accession>A0A8N5F158</accession>
<dbReference type="Gene3D" id="2.60.40.10">
    <property type="entry name" value="Immunoglobulins"/>
    <property type="match status" value="1"/>
</dbReference>
<dbReference type="Proteomes" id="UP000504602">
    <property type="component" value="Unplaced"/>
</dbReference>
<dbReference type="PANTHER" id="PTHR38537">
    <property type="entry name" value="JITTERBUG, ISOFORM N"/>
    <property type="match status" value="1"/>
</dbReference>
<comment type="similarity">
    <text evidence="1">Belongs to the filamin family.</text>
</comment>
<dbReference type="InterPro" id="IPR014756">
    <property type="entry name" value="Ig_E-set"/>
</dbReference>
<proteinExistence type="inferred from homology"/>
<dbReference type="InterPro" id="IPR001298">
    <property type="entry name" value="Filamin/ABP280_rpt"/>
</dbReference>
<organism evidence="4 5">
    <name type="scientific">Geospiza fortis</name>
    <name type="common">Medium ground-finch</name>
    <dbReference type="NCBI Taxonomy" id="48883"/>
    <lineage>
        <taxon>Eukaryota</taxon>
        <taxon>Metazoa</taxon>
        <taxon>Chordata</taxon>
        <taxon>Craniata</taxon>
        <taxon>Vertebrata</taxon>
        <taxon>Euteleostomi</taxon>
        <taxon>Archelosauria</taxon>
        <taxon>Archosauria</taxon>
        <taxon>Dinosauria</taxon>
        <taxon>Saurischia</taxon>
        <taxon>Theropoda</taxon>
        <taxon>Coelurosauria</taxon>
        <taxon>Aves</taxon>
        <taxon>Neognathae</taxon>
        <taxon>Neoaves</taxon>
        <taxon>Telluraves</taxon>
        <taxon>Australaves</taxon>
        <taxon>Passeriformes</taxon>
        <taxon>Thraupidae</taxon>
        <taxon>Geospiza</taxon>
    </lineage>
</organism>